<feature type="transmembrane region" description="Helical" evidence="1">
    <location>
        <begin position="198"/>
        <end position="219"/>
    </location>
</feature>
<evidence type="ECO:0000256" key="1">
    <source>
        <dbReference type="SAM" id="Phobius"/>
    </source>
</evidence>
<feature type="transmembrane region" description="Helical" evidence="1">
    <location>
        <begin position="261"/>
        <end position="277"/>
    </location>
</feature>
<evidence type="ECO:0000313" key="3">
    <source>
        <dbReference type="Proteomes" id="UP000817854"/>
    </source>
</evidence>
<dbReference type="EMBL" id="VEVQ02000004">
    <property type="protein sequence ID" value="NHN25609.1"/>
    <property type="molecule type" value="Genomic_DNA"/>
</dbReference>
<organism evidence="2 3">
    <name type="scientific">Flavobacterium jejuense</name>
    <dbReference type="NCBI Taxonomy" id="1544455"/>
    <lineage>
        <taxon>Bacteria</taxon>
        <taxon>Pseudomonadati</taxon>
        <taxon>Bacteroidota</taxon>
        <taxon>Flavobacteriia</taxon>
        <taxon>Flavobacteriales</taxon>
        <taxon>Flavobacteriaceae</taxon>
        <taxon>Flavobacterium</taxon>
    </lineage>
</organism>
<dbReference type="Proteomes" id="UP000817854">
    <property type="component" value="Unassembled WGS sequence"/>
</dbReference>
<proteinExistence type="predicted"/>
<feature type="transmembrane region" description="Helical" evidence="1">
    <location>
        <begin position="313"/>
        <end position="332"/>
    </location>
</feature>
<feature type="transmembrane region" description="Helical" evidence="1">
    <location>
        <begin position="12"/>
        <end position="33"/>
    </location>
</feature>
<keyword evidence="3" id="KW-1185">Reference proteome</keyword>
<reference evidence="2" key="1">
    <citation type="submission" date="2019-05" db="EMBL/GenBank/DDBJ databases">
        <authorList>
            <person name="Lianzixin W."/>
        </authorList>
    </citation>
    <scope>NUCLEOTIDE SEQUENCE</scope>
    <source>
        <strain evidence="2">EC11</strain>
    </source>
</reference>
<dbReference type="RefSeq" id="WP_140961937.1">
    <property type="nucleotide sequence ID" value="NZ_VEVQ02000004.1"/>
</dbReference>
<keyword evidence="1" id="KW-0812">Transmembrane</keyword>
<feature type="transmembrane region" description="Helical" evidence="1">
    <location>
        <begin position="339"/>
        <end position="360"/>
    </location>
</feature>
<dbReference type="Pfam" id="PF14264">
    <property type="entry name" value="Glucos_trans_II"/>
    <property type="match status" value="1"/>
</dbReference>
<reference evidence="2" key="2">
    <citation type="submission" date="2020-02" db="EMBL/GenBank/DDBJ databases">
        <title>Flavobacterium profundi sp. nov., isolated from a deep-sea seamount.</title>
        <authorList>
            <person name="Zhang D.-C."/>
        </authorList>
    </citation>
    <scope>NUCLEOTIDE SEQUENCE</scope>
    <source>
        <strain evidence="2">EC11</strain>
    </source>
</reference>
<protein>
    <recommendedName>
        <fullName evidence="4">Glycosyltransferase RgtA/B/C/D-like domain-containing protein</fullName>
    </recommendedName>
</protein>
<feature type="transmembrane region" description="Helical" evidence="1">
    <location>
        <begin position="65"/>
        <end position="82"/>
    </location>
</feature>
<evidence type="ECO:0008006" key="4">
    <source>
        <dbReference type="Google" id="ProtNLM"/>
    </source>
</evidence>
<feature type="transmembrane region" description="Helical" evidence="1">
    <location>
        <begin position="289"/>
        <end position="307"/>
    </location>
</feature>
<evidence type="ECO:0000313" key="2">
    <source>
        <dbReference type="EMBL" id="NHN25609.1"/>
    </source>
</evidence>
<accession>A0ABX0IS38</accession>
<keyword evidence="1" id="KW-0472">Membrane</keyword>
<keyword evidence="1" id="KW-1133">Transmembrane helix</keyword>
<name>A0ABX0IS38_9FLAO</name>
<feature type="transmembrane region" description="Helical" evidence="1">
    <location>
        <begin position="170"/>
        <end position="186"/>
    </location>
</feature>
<feature type="transmembrane region" description="Helical" evidence="1">
    <location>
        <begin position="94"/>
        <end position="111"/>
    </location>
</feature>
<dbReference type="InterPro" id="IPR025686">
    <property type="entry name" value="Glucos_trans_II"/>
</dbReference>
<sequence>MTNTLLTKKFNLILFSIFVSIISYGFALTNYSLAIDSESPAYSDYSMSLGRWGTNLFRYRIFEGHLPYFTLLFGLIFLSLSSVELTKIFKLKGVYSYIFCTLFLTFPQHAYQLAFTMQADAVPFGFFCSVVAVNLFNEGIKNTKNNTSLLKLVFSCLLIMFTISIYQALIFIPIITYAIYFCVNINDEFQFKDAFKKLFYFIILLIVSVILYYISIKIFCPPIESGYLSSYTSGDSNNRIISFYNIWVDNIWGNFYYGDKTFMIATIASLILFIFFIKQKRFFVLKSFCLLFLLIGPFIISFFISNGTNPPRLYVGSGIVFGFIIISTLKLIREKYIRNILFLILIIVLTNIYFITNLFYSSNKIFKHDIEVAKKINNTINDKFSNFDENEDYVYFYGALPESNHEKLRLPNSEVFGGSLFSWDGGNNWRIINFFKFNDIAYYKFLDNKETFDKIKDSIQPMPLWPNPDSVKKINNVVIVKIGDTKGVQLPIE</sequence>
<comment type="caution">
    <text evidence="2">The sequence shown here is derived from an EMBL/GenBank/DDBJ whole genome shotgun (WGS) entry which is preliminary data.</text>
</comment>
<gene>
    <name evidence="2" type="ORF">FIA58_007960</name>
</gene>